<dbReference type="EMBL" id="BAAAHH010000001">
    <property type="protein sequence ID" value="GAA0938084.1"/>
    <property type="molecule type" value="Genomic_DNA"/>
</dbReference>
<sequence length="99" mass="9908">MGGGEEPVADGEVVDGQGEEVVGHGPFGGFPRGGADEGAVAGEVLHQDAEAAAGEAASVPVEEVDAVVAEEIRFQGFGVLLDEGAEAQPSPTVRPVSWP</sequence>
<name>A0ABN1Q5Z8_9ACTN</name>
<accession>A0ABN1Q5Z8</accession>
<evidence type="ECO:0000313" key="2">
    <source>
        <dbReference type="EMBL" id="GAA0938084.1"/>
    </source>
</evidence>
<organism evidence="2 3">
    <name type="scientific">Actinocorallia libanotica</name>
    <dbReference type="NCBI Taxonomy" id="46162"/>
    <lineage>
        <taxon>Bacteria</taxon>
        <taxon>Bacillati</taxon>
        <taxon>Actinomycetota</taxon>
        <taxon>Actinomycetes</taxon>
        <taxon>Streptosporangiales</taxon>
        <taxon>Thermomonosporaceae</taxon>
        <taxon>Actinocorallia</taxon>
    </lineage>
</organism>
<gene>
    <name evidence="2" type="ORF">GCM10009550_05460</name>
</gene>
<comment type="caution">
    <text evidence="2">The sequence shown here is derived from an EMBL/GenBank/DDBJ whole genome shotgun (WGS) entry which is preliminary data.</text>
</comment>
<proteinExistence type="predicted"/>
<protein>
    <submittedName>
        <fullName evidence="2">Uncharacterized protein</fullName>
    </submittedName>
</protein>
<keyword evidence="3" id="KW-1185">Reference proteome</keyword>
<reference evidence="2 3" key="1">
    <citation type="journal article" date="2019" name="Int. J. Syst. Evol. Microbiol.">
        <title>The Global Catalogue of Microorganisms (GCM) 10K type strain sequencing project: providing services to taxonomists for standard genome sequencing and annotation.</title>
        <authorList>
            <consortium name="The Broad Institute Genomics Platform"/>
            <consortium name="The Broad Institute Genome Sequencing Center for Infectious Disease"/>
            <person name="Wu L."/>
            <person name="Ma J."/>
        </authorList>
    </citation>
    <scope>NUCLEOTIDE SEQUENCE [LARGE SCALE GENOMIC DNA]</scope>
    <source>
        <strain evidence="2 3">JCM 10696</strain>
    </source>
</reference>
<evidence type="ECO:0000256" key="1">
    <source>
        <dbReference type="SAM" id="MobiDB-lite"/>
    </source>
</evidence>
<feature type="region of interest" description="Disordered" evidence="1">
    <location>
        <begin position="1"/>
        <end position="39"/>
    </location>
</feature>
<dbReference type="Proteomes" id="UP001500665">
    <property type="component" value="Unassembled WGS sequence"/>
</dbReference>
<feature type="compositionally biased region" description="Low complexity" evidence="1">
    <location>
        <begin position="14"/>
        <end position="24"/>
    </location>
</feature>
<evidence type="ECO:0000313" key="3">
    <source>
        <dbReference type="Proteomes" id="UP001500665"/>
    </source>
</evidence>